<protein>
    <submittedName>
        <fullName evidence="1">Uncharacterized protein</fullName>
    </submittedName>
</protein>
<comment type="caution">
    <text evidence="1">The sequence shown here is derived from an EMBL/GenBank/DDBJ whole genome shotgun (WGS) entry which is preliminary data.</text>
</comment>
<evidence type="ECO:0000313" key="2">
    <source>
        <dbReference type="Proteomes" id="UP001642405"/>
    </source>
</evidence>
<reference evidence="1 2" key="1">
    <citation type="submission" date="2024-01" db="EMBL/GenBank/DDBJ databases">
        <authorList>
            <person name="Allen C."/>
            <person name="Tagirdzhanova G."/>
        </authorList>
    </citation>
    <scope>NUCLEOTIDE SEQUENCE [LARGE SCALE GENOMIC DNA]</scope>
</reference>
<organism evidence="1 2">
    <name type="scientific">Sporothrix curviconia</name>
    <dbReference type="NCBI Taxonomy" id="1260050"/>
    <lineage>
        <taxon>Eukaryota</taxon>
        <taxon>Fungi</taxon>
        <taxon>Dikarya</taxon>
        <taxon>Ascomycota</taxon>
        <taxon>Pezizomycotina</taxon>
        <taxon>Sordariomycetes</taxon>
        <taxon>Sordariomycetidae</taxon>
        <taxon>Ophiostomatales</taxon>
        <taxon>Ophiostomataceae</taxon>
        <taxon>Sporothrix</taxon>
    </lineage>
</organism>
<evidence type="ECO:0000313" key="1">
    <source>
        <dbReference type="EMBL" id="CAK7212496.1"/>
    </source>
</evidence>
<proteinExistence type="predicted"/>
<accession>A0ABP0AZJ9</accession>
<dbReference type="Proteomes" id="UP001642405">
    <property type="component" value="Unassembled WGS sequence"/>
</dbReference>
<keyword evidence="2" id="KW-1185">Reference proteome</keyword>
<gene>
    <name evidence="1" type="ORF">SCUCBS95973_001482</name>
</gene>
<sequence length="275" mass="31295">MSTHLASTTSTPLAKLPKFPISVSIPRHSTIPSFVYNIAHSRSTRYQAIEYLLFLLEVARITTLCELAAGTTSKDQQTQRITLEWLLHQLASPDDFDLGEREIYRRIGRHKDLLRDRLRSVGLRYQTNHGEGMFMYIRPYRTLICVFGGGDSTYQPMRGFSTVARPTDQALTAANVARGLSIYEYMEGFFARQDVKAMRHREQVTQLWNEICTLYARLLGKPVETLNMCYYRPRSIEFVMEQYFTMSKAPGVEAALAAVLDAESKAASPEGESMK</sequence>
<name>A0ABP0AZJ9_9PEZI</name>
<dbReference type="EMBL" id="CAWUHB010000005">
    <property type="protein sequence ID" value="CAK7212496.1"/>
    <property type="molecule type" value="Genomic_DNA"/>
</dbReference>